<dbReference type="Pfam" id="PF01225">
    <property type="entry name" value="Mur_ligase"/>
    <property type="match status" value="1"/>
</dbReference>
<keyword evidence="1 10" id="KW-0963">Cytoplasm</keyword>
<gene>
    <name evidence="10" type="primary">murF</name>
    <name evidence="14" type="ORF">GWK36_07975</name>
</gene>
<evidence type="ECO:0000256" key="1">
    <source>
        <dbReference type="ARBA" id="ARBA00022490"/>
    </source>
</evidence>
<feature type="domain" description="Mur ligase central" evidence="13">
    <location>
        <begin position="116"/>
        <end position="230"/>
    </location>
</feature>
<dbReference type="GO" id="GO:0047480">
    <property type="term" value="F:UDP-N-acetylmuramoyl-tripeptide-D-alanyl-D-alanine ligase activity"/>
    <property type="evidence" value="ECO:0007669"/>
    <property type="project" value="UniProtKB-UniRule"/>
</dbReference>
<dbReference type="InterPro" id="IPR036615">
    <property type="entry name" value="Mur_ligase_C_dom_sf"/>
</dbReference>
<dbReference type="PANTHER" id="PTHR43024:SF1">
    <property type="entry name" value="UDP-N-ACETYLMURAMOYL-TRIPEPTIDE--D-ALANYL-D-ALANINE LIGASE"/>
    <property type="match status" value="1"/>
</dbReference>
<protein>
    <recommendedName>
        <fullName evidence="10">UDP-N-acetylmuramoyl-tripeptide--D-alanyl-D-alanine ligase</fullName>
        <ecNumber evidence="10">6.3.2.10</ecNumber>
    </recommendedName>
    <alternativeName>
        <fullName evidence="10">D-alanyl-D-alanine-adding enzyme</fullName>
    </alternativeName>
</protein>
<accession>A0A6G7VCY2</accession>
<dbReference type="InterPro" id="IPR000713">
    <property type="entry name" value="Mur_ligase_N"/>
</dbReference>
<feature type="binding site" evidence="10">
    <location>
        <begin position="118"/>
        <end position="124"/>
    </location>
    <ligand>
        <name>ATP</name>
        <dbReference type="ChEBI" id="CHEBI:30616"/>
    </ligand>
</feature>
<feature type="domain" description="Mur ligase N-terminal catalytic" evidence="11">
    <location>
        <begin position="30"/>
        <end position="102"/>
    </location>
</feature>
<comment type="subcellular location">
    <subcellularLocation>
        <location evidence="10">Cytoplasm</location>
    </subcellularLocation>
</comment>
<comment type="similarity">
    <text evidence="10">Belongs to the MurCDEF family. MurF subfamily.</text>
</comment>
<feature type="domain" description="Mur ligase C-terminal" evidence="12">
    <location>
        <begin position="314"/>
        <end position="430"/>
    </location>
</feature>
<dbReference type="InterPro" id="IPR051046">
    <property type="entry name" value="MurCDEF_CellWall_CoF430Synth"/>
</dbReference>
<dbReference type="InterPro" id="IPR005863">
    <property type="entry name" value="UDP-N-AcMur_synth"/>
</dbReference>
<dbReference type="Pfam" id="PF08245">
    <property type="entry name" value="Mur_ligase_M"/>
    <property type="match status" value="1"/>
</dbReference>
<dbReference type="SUPFAM" id="SSF53623">
    <property type="entry name" value="MurD-like peptide ligases, catalytic domain"/>
    <property type="match status" value="1"/>
</dbReference>
<keyword evidence="15" id="KW-1185">Reference proteome</keyword>
<dbReference type="Gene3D" id="3.40.1190.10">
    <property type="entry name" value="Mur-like, catalytic domain"/>
    <property type="match status" value="2"/>
</dbReference>
<evidence type="ECO:0000259" key="11">
    <source>
        <dbReference type="Pfam" id="PF01225"/>
    </source>
</evidence>
<dbReference type="SUPFAM" id="SSF53244">
    <property type="entry name" value="MurD-like peptide ligases, peptide-binding domain"/>
    <property type="match status" value="1"/>
</dbReference>
<dbReference type="Proteomes" id="UP000502699">
    <property type="component" value="Chromosome"/>
</dbReference>
<keyword evidence="7 10" id="KW-0573">Peptidoglycan synthesis</keyword>
<evidence type="ECO:0000256" key="3">
    <source>
        <dbReference type="ARBA" id="ARBA00022618"/>
    </source>
</evidence>
<organism evidence="14 15">
    <name type="scientific">Caldichromatium japonicum</name>
    <dbReference type="NCBI Taxonomy" id="2699430"/>
    <lineage>
        <taxon>Bacteria</taxon>
        <taxon>Pseudomonadati</taxon>
        <taxon>Pseudomonadota</taxon>
        <taxon>Gammaproteobacteria</taxon>
        <taxon>Chromatiales</taxon>
        <taxon>Chromatiaceae</taxon>
        <taxon>Caldichromatium</taxon>
    </lineage>
</organism>
<comment type="pathway">
    <text evidence="10">Cell wall biogenesis; peptidoglycan biosynthesis.</text>
</comment>
<evidence type="ECO:0000256" key="7">
    <source>
        <dbReference type="ARBA" id="ARBA00022984"/>
    </source>
</evidence>
<comment type="catalytic activity">
    <reaction evidence="10">
        <text>D-alanyl-D-alanine + UDP-N-acetyl-alpha-D-muramoyl-L-alanyl-gamma-D-glutamyl-meso-2,6-diaminopimelate + ATP = UDP-N-acetyl-alpha-D-muramoyl-L-alanyl-gamma-D-glutamyl-meso-2,6-diaminopimeloyl-D-alanyl-D-alanine + ADP + phosphate + H(+)</text>
        <dbReference type="Rhea" id="RHEA:28374"/>
        <dbReference type="ChEBI" id="CHEBI:15378"/>
        <dbReference type="ChEBI" id="CHEBI:30616"/>
        <dbReference type="ChEBI" id="CHEBI:43474"/>
        <dbReference type="ChEBI" id="CHEBI:57822"/>
        <dbReference type="ChEBI" id="CHEBI:61386"/>
        <dbReference type="ChEBI" id="CHEBI:83905"/>
        <dbReference type="ChEBI" id="CHEBI:456216"/>
        <dbReference type="EC" id="6.3.2.10"/>
    </reaction>
</comment>
<sequence length="465" mass="48992">MASFWTPAAFAQITGGRWLIPPPALDQPLAGVSIDSRQLGPGAVFVAIRGERQDGHDFVAHALAQGAALAIVEQEIPSPEPGGALLQVPSTIGALHALARHYRDLLGASGCRVLSVSGSNGKTTTRHLIHHVLTQAVWRGTQSPRSFNNHLGVPLTLLAAQLGDAFVVCELGTNHPGELAALAELVRPDLAVVTSIGEEHLEFFGDLAGVAREESAVFDFVRPGGSVVLPEARWLPLPLELPARPGVSISRFDLDPLASDLPLPGLHNRLNASAAALVARLFGADDETIRRALNCANAPPLRSEVLFAADPLRPTVINDAYNANPSSMAAALSLLKDWAGRRRVSILGDMLELGERSPTAHQEVVAWALAAAEHCIFVGPCFAAAIAQISPNKAPGTGQVAAYSDWSTEVIEAILAALTPQDVVLLKGSRGMGMERLIPAIESHFPSATNEAAGDGLEFQSTPGY</sequence>
<dbReference type="Pfam" id="PF02875">
    <property type="entry name" value="Mur_ligase_C"/>
    <property type="match status" value="1"/>
</dbReference>
<keyword evidence="3 10" id="KW-0132">Cell division</keyword>
<dbReference type="GO" id="GO:0051301">
    <property type="term" value="P:cell division"/>
    <property type="evidence" value="ECO:0007669"/>
    <property type="project" value="UniProtKB-KW"/>
</dbReference>
<dbReference type="PANTHER" id="PTHR43024">
    <property type="entry name" value="UDP-N-ACETYLMURAMOYL-TRIPEPTIDE--D-ALANYL-D-ALANINE LIGASE"/>
    <property type="match status" value="1"/>
</dbReference>
<evidence type="ECO:0000259" key="13">
    <source>
        <dbReference type="Pfam" id="PF08245"/>
    </source>
</evidence>
<dbReference type="InterPro" id="IPR004101">
    <property type="entry name" value="Mur_ligase_C"/>
</dbReference>
<dbReference type="RefSeq" id="WP_166270696.1">
    <property type="nucleotide sequence ID" value="NZ_CP048029.1"/>
</dbReference>
<dbReference type="KEGG" id="cjap:GWK36_07975"/>
<dbReference type="InterPro" id="IPR035911">
    <property type="entry name" value="MurE/MurF_N"/>
</dbReference>
<dbReference type="UniPathway" id="UPA00219"/>
<comment type="function">
    <text evidence="10">Involved in cell wall formation. Catalyzes the final step in the synthesis of UDP-N-acetylmuramoyl-pentapeptide, the precursor of murein.</text>
</comment>
<dbReference type="GO" id="GO:0005737">
    <property type="term" value="C:cytoplasm"/>
    <property type="evidence" value="ECO:0007669"/>
    <property type="project" value="UniProtKB-SubCell"/>
</dbReference>
<evidence type="ECO:0000256" key="4">
    <source>
        <dbReference type="ARBA" id="ARBA00022741"/>
    </source>
</evidence>
<dbReference type="GO" id="GO:0005524">
    <property type="term" value="F:ATP binding"/>
    <property type="evidence" value="ECO:0007669"/>
    <property type="project" value="UniProtKB-UniRule"/>
</dbReference>
<dbReference type="GO" id="GO:0009252">
    <property type="term" value="P:peptidoglycan biosynthetic process"/>
    <property type="evidence" value="ECO:0007669"/>
    <property type="project" value="UniProtKB-UniRule"/>
</dbReference>
<keyword evidence="6 10" id="KW-0133">Cell shape</keyword>
<dbReference type="GO" id="GO:0008360">
    <property type="term" value="P:regulation of cell shape"/>
    <property type="evidence" value="ECO:0007669"/>
    <property type="project" value="UniProtKB-KW"/>
</dbReference>
<keyword evidence="4 10" id="KW-0547">Nucleotide-binding</keyword>
<evidence type="ECO:0000313" key="15">
    <source>
        <dbReference type="Proteomes" id="UP000502699"/>
    </source>
</evidence>
<reference evidence="15" key="1">
    <citation type="submission" date="2020-01" db="EMBL/GenBank/DDBJ databases">
        <title>Caldichromatium gen. nov., sp. nov., a thermophilic purple sulfur bacterium member of the family Chromatiaceae isolated from Nakabusa hot spring, Japan.</title>
        <authorList>
            <person name="Saini M.K."/>
            <person name="Hanada S."/>
            <person name="Tank M."/>
        </authorList>
    </citation>
    <scope>NUCLEOTIDE SEQUENCE [LARGE SCALE GENOMIC DNA]</scope>
    <source>
        <strain evidence="15">No.7</strain>
    </source>
</reference>
<dbReference type="GO" id="GO:0071555">
    <property type="term" value="P:cell wall organization"/>
    <property type="evidence" value="ECO:0007669"/>
    <property type="project" value="UniProtKB-KW"/>
</dbReference>
<dbReference type="InterPro" id="IPR036565">
    <property type="entry name" value="Mur-like_cat_sf"/>
</dbReference>
<dbReference type="HAMAP" id="MF_02019">
    <property type="entry name" value="MurF"/>
    <property type="match status" value="1"/>
</dbReference>
<dbReference type="SUPFAM" id="SSF63418">
    <property type="entry name" value="MurE/MurF N-terminal domain"/>
    <property type="match status" value="1"/>
</dbReference>
<proteinExistence type="inferred from homology"/>
<evidence type="ECO:0000256" key="8">
    <source>
        <dbReference type="ARBA" id="ARBA00023306"/>
    </source>
</evidence>
<evidence type="ECO:0000256" key="9">
    <source>
        <dbReference type="ARBA" id="ARBA00023316"/>
    </source>
</evidence>
<evidence type="ECO:0000256" key="10">
    <source>
        <dbReference type="HAMAP-Rule" id="MF_02019"/>
    </source>
</evidence>
<name>A0A6G7VCY2_9GAMM</name>
<dbReference type="Gene3D" id="3.90.190.20">
    <property type="entry name" value="Mur ligase, C-terminal domain"/>
    <property type="match status" value="1"/>
</dbReference>
<dbReference type="EC" id="6.3.2.10" evidence="10"/>
<keyword evidence="8 10" id="KW-0131">Cell cycle</keyword>
<keyword evidence="2 10" id="KW-0436">Ligase</keyword>
<evidence type="ECO:0000256" key="2">
    <source>
        <dbReference type="ARBA" id="ARBA00022598"/>
    </source>
</evidence>
<evidence type="ECO:0000256" key="5">
    <source>
        <dbReference type="ARBA" id="ARBA00022840"/>
    </source>
</evidence>
<keyword evidence="5 10" id="KW-0067">ATP-binding</keyword>
<evidence type="ECO:0000256" key="6">
    <source>
        <dbReference type="ARBA" id="ARBA00022960"/>
    </source>
</evidence>
<dbReference type="EMBL" id="CP048029">
    <property type="protein sequence ID" value="QIK37933.1"/>
    <property type="molecule type" value="Genomic_DNA"/>
</dbReference>
<evidence type="ECO:0000259" key="12">
    <source>
        <dbReference type="Pfam" id="PF02875"/>
    </source>
</evidence>
<dbReference type="Gene3D" id="3.40.1390.10">
    <property type="entry name" value="MurE/MurF, N-terminal domain"/>
    <property type="match status" value="1"/>
</dbReference>
<keyword evidence="9 10" id="KW-0961">Cell wall biogenesis/degradation</keyword>
<evidence type="ECO:0000313" key="14">
    <source>
        <dbReference type="EMBL" id="QIK37933.1"/>
    </source>
</evidence>
<dbReference type="InterPro" id="IPR013221">
    <property type="entry name" value="Mur_ligase_cen"/>
</dbReference>
<dbReference type="AlphaFoldDB" id="A0A6G7VCY2"/>